<dbReference type="PANTHER" id="PTHR48207">
    <property type="entry name" value="SUCCINATE--HYDROXYMETHYLGLUTARATE COA-TRANSFERASE"/>
    <property type="match status" value="1"/>
</dbReference>
<evidence type="ECO:0000313" key="2">
    <source>
        <dbReference type="EMBL" id="GAJ40870.1"/>
    </source>
</evidence>
<organism evidence="2 3">
    <name type="scientific">Parageobacillus caldoxylosilyticus NBRC 107762</name>
    <dbReference type="NCBI Taxonomy" id="1220594"/>
    <lineage>
        <taxon>Bacteria</taxon>
        <taxon>Bacillati</taxon>
        <taxon>Bacillota</taxon>
        <taxon>Bacilli</taxon>
        <taxon>Bacillales</taxon>
        <taxon>Anoxybacillaceae</taxon>
        <taxon>Saccharococcus</taxon>
    </lineage>
</organism>
<dbReference type="GO" id="GO:0008410">
    <property type="term" value="F:CoA-transferase activity"/>
    <property type="evidence" value="ECO:0007669"/>
    <property type="project" value="TreeGrafter"/>
</dbReference>
<dbReference type="InterPro" id="IPR003673">
    <property type="entry name" value="CoA-Trfase_fam_III"/>
</dbReference>
<dbReference type="InterPro" id="IPR023606">
    <property type="entry name" value="CoA-Trfase_III_dom_1_sf"/>
</dbReference>
<accession>A0A023DHW6</accession>
<dbReference type="Proteomes" id="UP000023561">
    <property type="component" value="Unassembled WGS sequence"/>
</dbReference>
<dbReference type="EMBL" id="BAWO01000053">
    <property type="protein sequence ID" value="GAJ40870.1"/>
    <property type="molecule type" value="Genomic_DNA"/>
</dbReference>
<dbReference type="AlphaFoldDB" id="A0A023DHW6"/>
<comment type="caution">
    <text evidence="2">The sequence shown here is derived from an EMBL/GenBank/DDBJ whole genome shotgun (WGS) entry which is preliminary data.</text>
</comment>
<name>A0A023DHW6_9BACL</name>
<dbReference type="RefSeq" id="WP_017436579.1">
    <property type="nucleotide sequence ID" value="NZ_BAWO01000053.1"/>
</dbReference>
<keyword evidence="1 2" id="KW-0808">Transferase</keyword>
<proteinExistence type="predicted"/>
<dbReference type="Pfam" id="PF02515">
    <property type="entry name" value="CoA_transf_3"/>
    <property type="match status" value="1"/>
</dbReference>
<dbReference type="PANTHER" id="PTHR48207:SF3">
    <property type="entry name" value="SUCCINATE--HYDROXYMETHYLGLUTARATE COA-TRANSFERASE"/>
    <property type="match status" value="1"/>
</dbReference>
<dbReference type="OrthoDB" id="9797653at2"/>
<dbReference type="Gene3D" id="3.30.1540.10">
    <property type="entry name" value="formyl-coa transferase, domain 3"/>
    <property type="match status" value="1"/>
</dbReference>
<dbReference type="InterPro" id="IPR050483">
    <property type="entry name" value="CoA-transferase_III_domain"/>
</dbReference>
<reference evidence="2 3" key="1">
    <citation type="submission" date="2014-04" db="EMBL/GenBank/DDBJ databases">
        <title>Whole genome shotgun sequence of Geobacillus caldoxylosilyticus NBRC 107762.</title>
        <authorList>
            <person name="Hosoyama A."/>
            <person name="Hosoyama Y."/>
            <person name="Katano-Makiyama Y."/>
            <person name="Tsuchikane K."/>
            <person name="Ohji S."/>
            <person name="Ichikawa N."/>
            <person name="Yamazoe A."/>
            <person name="Fujita N."/>
        </authorList>
    </citation>
    <scope>NUCLEOTIDE SEQUENCE [LARGE SCALE GENOMIC DNA]</scope>
    <source>
        <strain evidence="2 3">NBRC 107762</strain>
    </source>
</reference>
<sequence length="388" mass="42548">MPGALDGIRILDMTRVLAGPYATMILGDLGADVIKVEAPGGSDDTRFWGPPFQNGMSAYYTAINRNKRSITVNLKTEEGRKIIRRLAKTADVVIHNFKTGTMEKFGLGYDDLSLLNPRLIYCSITGFGETGPCSHLPGYDYIIQAMSGWMSINGTPSSGPLKVGVAITDVFTGLYAAIAIQTALLAREKTGRGQKIDLSLFDSAVSTLVNVAANYLMSGDIPTPFGNEHPNIVPYSTYEASDGPIVIAIGNDRQFQAFCKLLSDPAIGTDPRFQTNPSRVAHREELNRRINEEVKKRTRAEWQRLLAEKGIPCGPVQNLEQLFQHPQTLARDMVITMHHDKIGPLKLVGSPIKLSDTKVSYRLPPPLAGEHNDEIIKEIINETGENSL</sequence>
<gene>
    <name evidence="2" type="ORF">GCA01S_053_00020</name>
</gene>
<keyword evidence="3" id="KW-1185">Reference proteome</keyword>
<evidence type="ECO:0000256" key="1">
    <source>
        <dbReference type="ARBA" id="ARBA00022679"/>
    </source>
</evidence>
<evidence type="ECO:0000313" key="3">
    <source>
        <dbReference type="Proteomes" id="UP000023561"/>
    </source>
</evidence>
<dbReference type="GeneID" id="301192410"/>
<protein>
    <submittedName>
        <fullName evidence="2">Putative acetyl-CoA-transferase</fullName>
    </submittedName>
</protein>
<dbReference type="InterPro" id="IPR044855">
    <property type="entry name" value="CoA-Trfase_III_dom3_sf"/>
</dbReference>
<dbReference type="SUPFAM" id="SSF89796">
    <property type="entry name" value="CoA-transferase family III (CaiB/BaiF)"/>
    <property type="match status" value="1"/>
</dbReference>
<dbReference type="Gene3D" id="3.40.50.10540">
    <property type="entry name" value="Crotonobetainyl-coa:carnitine coa-transferase, domain 1"/>
    <property type="match status" value="1"/>
</dbReference>